<accession>A0A1F6CZS3</accession>
<sequence>MINIEVSKGPNENSASLIRRFTKRVQGAGILPRVRSIRYRARKASEYAKKKRALRKLTRRATYEELYKLGKISEQPVRRGRRK</sequence>
<dbReference type="EMBL" id="MFLC01000034">
    <property type="protein sequence ID" value="OGG54694.1"/>
    <property type="molecule type" value="Genomic_DNA"/>
</dbReference>
<dbReference type="AlphaFoldDB" id="A0A1F6CZS3"/>
<proteinExistence type="predicted"/>
<reference evidence="1 2" key="1">
    <citation type="journal article" date="2016" name="Nat. Commun.">
        <title>Thousands of microbial genomes shed light on interconnected biogeochemical processes in an aquifer system.</title>
        <authorList>
            <person name="Anantharaman K."/>
            <person name="Brown C.T."/>
            <person name="Hug L.A."/>
            <person name="Sharon I."/>
            <person name="Castelle C.J."/>
            <person name="Probst A.J."/>
            <person name="Thomas B.C."/>
            <person name="Singh A."/>
            <person name="Wilkins M.J."/>
            <person name="Karaoz U."/>
            <person name="Brodie E.L."/>
            <person name="Williams K.H."/>
            <person name="Hubbard S.S."/>
            <person name="Banfield J.F."/>
        </authorList>
    </citation>
    <scope>NUCLEOTIDE SEQUENCE [LARGE SCALE GENOMIC DNA]</scope>
</reference>
<gene>
    <name evidence="1" type="ORF">A3D62_03345</name>
</gene>
<organism evidence="1 2">
    <name type="scientific">Candidatus Kaiserbacteria bacterium RIFCSPHIGHO2_02_FULL_49_11</name>
    <dbReference type="NCBI Taxonomy" id="1798489"/>
    <lineage>
        <taxon>Bacteria</taxon>
        <taxon>Candidatus Kaiseribacteriota</taxon>
    </lineage>
</organism>
<evidence type="ECO:0008006" key="3">
    <source>
        <dbReference type="Google" id="ProtNLM"/>
    </source>
</evidence>
<name>A0A1F6CZS3_9BACT</name>
<evidence type="ECO:0000313" key="1">
    <source>
        <dbReference type="EMBL" id="OGG54694.1"/>
    </source>
</evidence>
<comment type="caution">
    <text evidence="1">The sequence shown here is derived from an EMBL/GenBank/DDBJ whole genome shotgun (WGS) entry which is preliminary data.</text>
</comment>
<dbReference type="Proteomes" id="UP000177659">
    <property type="component" value="Unassembled WGS sequence"/>
</dbReference>
<evidence type="ECO:0000313" key="2">
    <source>
        <dbReference type="Proteomes" id="UP000177659"/>
    </source>
</evidence>
<protein>
    <recommendedName>
        <fullName evidence="3">30S ribosomal protein S21</fullName>
    </recommendedName>
</protein>